<dbReference type="Gene3D" id="3.50.50.60">
    <property type="entry name" value="FAD/NAD(P)-binding domain"/>
    <property type="match status" value="2"/>
</dbReference>
<dbReference type="NCBIfam" id="TIGR01350">
    <property type="entry name" value="lipoamide_DH"/>
    <property type="match status" value="1"/>
</dbReference>
<dbReference type="InterPro" id="IPR004099">
    <property type="entry name" value="Pyr_nucl-diS_OxRdtase_dimer"/>
</dbReference>
<feature type="binding site" evidence="14">
    <location>
        <position position="274"/>
    </location>
    <ligand>
        <name>NAD(+)</name>
        <dbReference type="ChEBI" id="CHEBI:57540"/>
    </ligand>
</feature>
<keyword evidence="14" id="KW-0547">Nucleotide-binding</keyword>
<dbReference type="SUPFAM" id="SSF55424">
    <property type="entry name" value="FAD/NAD-linked reductases, dimerisation (C-terminal) domain"/>
    <property type="match status" value="1"/>
</dbReference>
<evidence type="ECO:0000256" key="7">
    <source>
        <dbReference type="ARBA" id="ARBA00022827"/>
    </source>
</evidence>
<dbReference type="GO" id="GO:0005737">
    <property type="term" value="C:cytoplasm"/>
    <property type="evidence" value="ECO:0007669"/>
    <property type="project" value="UniProtKB-SubCell"/>
</dbReference>
<dbReference type="InterPro" id="IPR016156">
    <property type="entry name" value="FAD/NAD-linked_Rdtase_dimer_sf"/>
</dbReference>
<dbReference type="InterPro" id="IPR023753">
    <property type="entry name" value="FAD/NAD-binding_dom"/>
</dbReference>
<dbReference type="InterPro" id="IPR012999">
    <property type="entry name" value="Pyr_OxRdtase_I_AS"/>
</dbReference>
<feature type="disulfide bond" description="Redox-active" evidence="15">
    <location>
        <begin position="46"/>
        <end position="51"/>
    </location>
</feature>
<feature type="binding site" evidence="14">
    <location>
        <position position="206"/>
    </location>
    <ligand>
        <name>NAD(+)</name>
        <dbReference type="ChEBI" id="CHEBI:57540"/>
    </ligand>
</feature>
<dbReference type="AlphaFoldDB" id="A8DJK2"/>
<feature type="binding site" evidence="14">
    <location>
        <begin position="146"/>
        <end position="148"/>
    </location>
    <ligand>
        <name>FAD</name>
        <dbReference type="ChEBI" id="CHEBI:57692"/>
    </ligand>
</feature>
<feature type="binding site" evidence="14">
    <location>
        <position position="315"/>
    </location>
    <ligand>
        <name>FAD</name>
        <dbReference type="ChEBI" id="CHEBI:57692"/>
    </ligand>
</feature>
<dbReference type="Gene3D" id="3.30.390.30">
    <property type="match status" value="1"/>
</dbReference>
<dbReference type="Pfam" id="PF02852">
    <property type="entry name" value="Pyr_redox_dim"/>
    <property type="match status" value="1"/>
</dbReference>
<comment type="catalytic activity">
    <reaction evidence="12 16">
        <text>N(6)-[(R)-dihydrolipoyl]-L-lysyl-[protein] + NAD(+) = N(6)-[(R)-lipoyl]-L-lysyl-[protein] + NADH + H(+)</text>
        <dbReference type="Rhea" id="RHEA:15045"/>
        <dbReference type="Rhea" id="RHEA-COMP:10474"/>
        <dbReference type="Rhea" id="RHEA-COMP:10475"/>
        <dbReference type="ChEBI" id="CHEBI:15378"/>
        <dbReference type="ChEBI" id="CHEBI:57540"/>
        <dbReference type="ChEBI" id="CHEBI:57945"/>
        <dbReference type="ChEBI" id="CHEBI:83099"/>
        <dbReference type="ChEBI" id="CHEBI:83100"/>
        <dbReference type="EC" id="1.8.1.4"/>
    </reaction>
</comment>
<feature type="active site" description="Proton acceptor" evidence="13">
    <location>
        <position position="448"/>
    </location>
</feature>
<feature type="domain" description="Pyridine nucleotide-disulphide oxidoreductase dimerisation" evidence="17">
    <location>
        <begin position="350"/>
        <end position="459"/>
    </location>
</feature>
<evidence type="ECO:0000256" key="11">
    <source>
        <dbReference type="ARBA" id="ARBA00023284"/>
    </source>
</evidence>
<dbReference type="GO" id="GO:0004148">
    <property type="term" value="F:dihydrolipoyl dehydrogenase (NADH) activity"/>
    <property type="evidence" value="ECO:0007669"/>
    <property type="project" value="UniProtKB-EC"/>
</dbReference>
<keyword evidence="5" id="KW-0963">Cytoplasm</keyword>
<evidence type="ECO:0000259" key="17">
    <source>
        <dbReference type="Pfam" id="PF02852"/>
    </source>
</evidence>
<comment type="miscellaneous">
    <text evidence="16">The active site is a redox-active disulfide bond.</text>
</comment>
<keyword evidence="7 14" id="KW-0274">FAD</keyword>
<evidence type="ECO:0000256" key="6">
    <source>
        <dbReference type="ARBA" id="ARBA00022630"/>
    </source>
</evidence>
<sequence length="469" mass="49818">MTSPNASYDVVIIGAGPGGYVAAIRGAQLGLSVAIVEKDKYLGGTCLLRGCIPTKALLESASVYEQSKHAADYGVIVSDVKLDYEGVRRYKQKVVLKSAKGVEYLMNKNKVKVFKGFGFIEDPHTVSVANGNTKQYLKARFILVATGSIPRDIPSFPTDGTHIINSDHALELTELPASIVILGAGAVGVEFASVMARFGVETTLVEMLPHVLPMEDAAISAELERALRAQKITVKTSTKCETATVNDQGVAVTLVGGQGERTTIQTEKLLVAVGRQPVSSGIGLENTRAVTDKGGYIVVNGFLQTGEPSVYAIGDVINTPWLAHVASAEGIVAVEHMAGRATEPINYDHVPRCTYCKPEVASVGLTEAEARARGYEVRVGSFPFAASGKARILGQTEGMVKIVSDAKYDELLGVHIIGPRATELIAEACVALRGELTTEELVRTIHAHPTLSESVMEAAHGVFGSPIHI</sequence>
<keyword evidence="11 16" id="KW-0676">Redox-active center</keyword>
<dbReference type="SUPFAM" id="SSF51905">
    <property type="entry name" value="FAD/NAD(P)-binding domain"/>
    <property type="match status" value="1"/>
</dbReference>
<dbReference type="InterPro" id="IPR050151">
    <property type="entry name" value="Class-I_Pyr_Nuc-Dis_Oxidored"/>
</dbReference>
<dbReference type="PANTHER" id="PTHR22912:SF217">
    <property type="entry name" value="DIHYDROLIPOYL DEHYDROGENASE"/>
    <property type="match status" value="1"/>
</dbReference>
<evidence type="ECO:0000256" key="5">
    <source>
        <dbReference type="ARBA" id="ARBA00022490"/>
    </source>
</evidence>
<protein>
    <recommendedName>
        <fullName evidence="4 16">Dihydrolipoyl dehydrogenase</fullName>
        <ecNumber evidence="3 16">1.8.1.4</ecNumber>
    </recommendedName>
</protein>
<feature type="domain" description="FAD/NAD(P)-binding" evidence="18">
    <location>
        <begin position="8"/>
        <end position="330"/>
    </location>
</feature>
<dbReference type="PRINTS" id="PR00368">
    <property type="entry name" value="FADPNR"/>
</dbReference>
<dbReference type="PRINTS" id="PR00411">
    <property type="entry name" value="PNDRDTASEI"/>
</dbReference>
<evidence type="ECO:0000256" key="13">
    <source>
        <dbReference type="PIRSR" id="PIRSR000350-2"/>
    </source>
</evidence>
<dbReference type="EMBL" id="EF531339">
    <property type="protein sequence ID" value="ABV27370.1"/>
    <property type="molecule type" value="Genomic_DNA"/>
</dbReference>
<dbReference type="Pfam" id="PF07992">
    <property type="entry name" value="Pyr_redox_2"/>
    <property type="match status" value="1"/>
</dbReference>
<dbReference type="InterPro" id="IPR001100">
    <property type="entry name" value="Pyr_nuc-diS_OxRdtase"/>
</dbReference>
<evidence type="ECO:0000256" key="2">
    <source>
        <dbReference type="ARBA" id="ARBA00007532"/>
    </source>
</evidence>
<evidence type="ECO:0000256" key="8">
    <source>
        <dbReference type="ARBA" id="ARBA00023002"/>
    </source>
</evidence>
<evidence type="ECO:0000313" key="19">
    <source>
        <dbReference type="EMBL" id="ABV27370.1"/>
    </source>
</evidence>
<reference evidence="19" key="1">
    <citation type="journal article" date="2007" name="Science">
        <title>Candidatus Chloracidobacterium thermophilum: an aerobic phototrophic Acidobacterium.</title>
        <authorList>
            <person name="Bryant D.A."/>
            <person name="Costas A.M."/>
            <person name="Maresca J.A."/>
            <person name="Chew A.G."/>
            <person name="Klatt C.G."/>
            <person name="Bateson M.M."/>
            <person name="Tallon L.J."/>
            <person name="Hostetler J."/>
            <person name="Nelson W.C."/>
            <person name="Heidelberg J.F."/>
            <person name="Ward D.M."/>
        </authorList>
    </citation>
    <scope>NUCLEOTIDE SEQUENCE</scope>
</reference>
<dbReference type="InterPro" id="IPR036188">
    <property type="entry name" value="FAD/NAD-bd_sf"/>
</dbReference>
<comment type="subcellular location">
    <subcellularLocation>
        <location evidence="1">Cytoplasm</location>
    </subcellularLocation>
</comment>
<dbReference type="FunFam" id="3.30.390.30:FF:000001">
    <property type="entry name" value="Dihydrolipoyl dehydrogenase"/>
    <property type="match status" value="1"/>
</dbReference>
<feature type="binding site" evidence="14">
    <location>
        <position position="55"/>
    </location>
    <ligand>
        <name>FAD</name>
        <dbReference type="ChEBI" id="CHEBI:57692"/>
    </ligand>
</feature>
<evidence type="ECO:0000256" key="9">
    <source>
        <dbReference type="ARBA" id="ARBA00023027"/>
    </source>
</evidence>
<evidence type="ECO:0000256" key="10">
    <source>
        <dbReference type="ARBA" id="ARBA00023157"/>
    </source>
</evidence>
<dbReference type="GO" id="GO:0006103">
    <property type="term" value="P:2-oxoglutarate metabolic process"/>
    <property type="evidence" value="ECO:0007669"/>
    <property type="project" value="TreeGrafter"/>
</dbReference>
<evidence type="ECO:0000259" key="18">
    <source>
        <dbReference type="Pfam" id="PF07992"/>
    </source>
</evidence>
<dbReference type="PANTHER" id="PTHR22912">
    <property type="entry name" value="DISULFIDE OXIDOREDUCTASE"/>
    <property type="match status" value="1"/>
</dbReference>
<keyword evidence="9 14" id="KW-0520">NAD</keyword>
<keyword evidence="6 16" id="KW-0285">Flavoprotein</keyword>
<feature type="binding site" evidence="14">
    <location>
        <begin position="183"/>
        <end position="190"/>
    </location>
    <ligand>
        <name>NAD(+)</name>
        <dbReference type="ChEBI" id="CHEBI:57540"/>
    </ligand>
</feature>
<gene>
    <name evidence="19" type="primary">lpdA</name>
    <name evidence="19" type="ORF">YS_M60-F11.095</name>
</gene>
<feature type="binding site" evidence="14">
    <location>
        <position position="118"/>
    </location>
    <ligand>
        <name>FAD</name>
        <dbReference type="ChEBI" id="CHEBI:57692"/>
    </ligand>
</feature>
<organism evidence="19">
    <name type="scientific">Chloracidobacterium thermophilum</name>
    <dbReference type="NCBI Taxonomy" id="458033"/>
    <lineage>
        <taxon>Bacteria</taxon>
        <taxon>Pseudomonadati</taxon>
        <taxon>Acidobacteriota</taxon>
        <taxon>Terriglobia</taxon>
        <taxon>Terriglobales</taxon>
        <taxon>Acidobacteriaceae</taxon>
        <taxon>Chloracidobacterium</taxon>
    </lineage>
</organism>
<dbReference type="PIRSF" id="PIRSF000350">
    <property type="entry name" value="Mercury_reductase_MerA"/>
    <property type="match status" value="1"/>
</dbReference>
<evidence type="ECO:0000256" key="15">
    <source>
        <dbReference type="PIRSR" id="PIRSR000350-4"/>
    </source>
</evidence>
<comment type="similarity">
    <text evidence="2 16">Belongs to the class-I pyridine nucleotide-disulfide oxidoreductase family.</text>
</comment>
<evidence type="ECO:0000256" key="16">
    <source>
        <dbReference type="RuleBase" id="RU003692"/>
    </source>
</evidence>
<name>A8DJK2_9BACT</name>
<evidence type="ECO:0000256" key="3">
    <source>
        <dbReference type="ARBA" id="ARBA00012608"/>
    </source>
</evidence>
<accession>A8DJK2</accession>
<dbReference type="GO" id="GO:0050660">
    <property type="term" value="F:flavin adenine dinucleotide binding"/>
    <property type="evidence" value="ECO:0007669"/>
    <property type="project" value="InterPro"/>
</dbReference>
<evidence type="ECO:0000256" key="12">
    <source>
        <dbReference type="ARBA" id="ARBA00049187"/>
    </source>
</evidence>
<evidence type="ECO:0000256" key="4">
    <source>
        <dbReference type="ARBA" id="ARBA00016961"/>
    </source>
</evidence>
<keyword evidence="8 16" id="KW-0560">Oxidoreductase</keyword>
<evidence type="ECO:0000256" key="14">
    <source>
        <dbReference type="PIRSR" id="PIRSR000350-3"/>
    </source>
</evidence>
<comment type="cofactor">
    <cofactor evidence="14 16">
        <name>FAD</name>
        <dbReference type="ChEBI" id="CHEBI:57692"/>
    </cofactor>
    <text evidence="14 16">Binds 1 FAD per subunit.</text>
</comment>
<dbReference type="InterPro" id="IPR006258">
    <property type="entry name" value="Lipoamide_DH"/>
</dbReference>
<evidence type="ECO:0000256" key="1">
    <source>
        <dbReference type="ARBA" id="ARBA00004496"/>
    </source>
</evidence>
<dbReference type="PROSITE" id="PS00076">
    <property type="entry name" value="PYRIDINE_REDOX_1"/>
    <property type="match status" value="1"/>
</dbReference>
<keyword evidence="10" id="KW-1015">Disulfide bond</keyword>
<dbReference type="EC" id="1.8.1.4" evidence="3 16"/>
<proteinExistence type="inferred from homology"/>